<evidence type="ECO:0000313" key="1">
    <source>
        <dbReference type="EMBL" id="EJZ88474.1"/>
    </source>
</evidence>
<keyword evidence="2" id="KW-1185">Reference proteome</keyword>
<organism evidence="1 2">
    <name type="scientific">Winkia neuii BV029A5</name>
    <dbReference type="NCBI Taxonomy" id="888439"/>
    <lineage>
        <taxon>Bacteria</taxon>
        <taxon>Bacillati</taxon>
        <taxon>Actinomycetota</taxon>
        <taxon>Actinomycetes</taxon>
        <taxon>Actinomycetales</taxon>
        <taxon>Actinomycetaceae</taxon>
        <taxon>Winkia</taxon>
    </lineage>
</organism>
<dbReference type="EMBL" id="AGWP01000001">
    <property type="protein sequence ID" value="EJZ88474.1"/>
    <property type="molecule type" value="Genomic_DNA"/>
</dbReference>
<evidence type="ECO:0000313" key="2">
    <source>
        <dbReference type="Proteomes" id="UP000006075"/>
    </source>
</evidence>
<dbReference type="RefSeq" id="WP_004804743.1">
    <property type="nucleotide sequence ID" value="NZ_JH815213.1"/>
</dbReference>
<dbReference type="PATRIC" id="fig|888439.3.peg.116"/>
<accession>K0Z877</accession>
<dbReference type="Proteomes" id="UP000006075">
    <property type="component" value="Unassembled WGS sequence"/>
</dbReference>
<proteinExistence type="predicted"/>
<protein>
    <submittedName>
        <fullName evidence="1">Uncharacterized protein</fullName>
    </submittedName>
</protein>
<name>K0Z877_9ACTO</name>
<dbReference type="HOGENOM" id="CLU_3283599_0_0_11"/>
<comment type="caution">
    <text evidence="1">The sequence shown here is derived from an EMBL/GenBank/DDBJ whole genome shotgun (WGS) entry which is preliminary data.</text>
</comment>
<gene>
    <name evidence="1" type="ORF">HMPREF9240_00112</name>
</gene>
<dbReference type="AlphaFoldDB" id="K0Z877"/>
<reference evidence="1 2" key="1">
    <citation type="submission" date="2012-07" db="EMBL/GenBank/DDBJ databases">
        <title>The Genome Sequence of Actinomyces neuii subsp. anitratus BVS029A5.</title>
        <authorList>
            <consortium name="The Broad Institute Genome Sequencing Platform"/>
            <person name="Earl A."/>
            <person name="Ward D."/>
            <person name="Feldgarden M."/>
            <person name="Gevers D."/>
            <person name="Saerens B."/>
            <person name="Vaneechoutte M."/>
            <person name="Walker B."/>
            <person name="Young S.K."/>
            <person name="Zeng Q."/>
            <person name="Gargeya S."/>
            <person name="Fitzgerald M."/>
            <person name="Haas B."/>
            <person name="Abouelleil A."/>
            <person name="Alvarado L."/>
            <person name="Arachchi H.M."/>
            <person name="Berlin A."/>
            <person name="Chapman S.B."/>
            <person name="Goldberg J."/>
            <person name="Griggs A."/>
            <person name="Gujja S."/>
            <person name="Hansen M."/>
            <person name="Howarth C."/>
            <person name="Imamovic A."/>
            <person name="Larimer J."/>
            <person name="McCowen C."/>
            <person name="Montmayeur A."/>
            <person name="Murphy C."/>
            <person name="Neiman D."/>
            <person name="Pearson M."/>
            <person name="Priest M."/>
            <person name="Roberts A."/>
            <person name="Saif S."/>
            <person name="Shea T."/>
            <person name="Sisk P."/>
            <person name="Sykes S."/>
            <person name="Wortman J."/>
            <person name="Nusbaum C."/>
            <person name="Birren B."/>
        </authorList>
    </citation>
    <scope>NUCLEOTIDE SEQUENCE [LARGE SCALE GENOMIC DNA]</scope>
    <source>
        <strain evidence="1 2">BVS029A5</strain>
    </source>
</reference>
<sequence length="40" mass="4606">MFEDYDPNVGDLRDAAGVWFDACIKAIDDFAIWQEDKDPL</sequence>